<keyword evidence="3" id="KW-1185">Reference proteome</keyword>
<dbReference type="Proteomes" id="UP000639010">
    <property type="component" value="Unassembled WGS sequence"/>
</dbReference>
<dbReference type="PROSITE" id="PS50943">
    <property type="entry name" value="HTH_CROC1"/>
    <property type="match status" value="1"/>
</dbReference>
<sequence length="75" mass="8495">MSIYDIRSETTGITSNVKRIMEEKKISIVALSNETKLSTKIIERARTNQIKLCKLETLAIIAKGLNVKIVELFDE</sequence>
<keyword evidence="2" id="KW-0238">DNA-binding</keyword>
<comment type="caution">
    <text evidence="2">The sequence shown here is derived from an EMBL/GenBank/DDBJ whole genome shotgun (WGS) entry which is preliminary data.</text>
</comment>
<dbReference type="Gene3D" id="1.10.260.40">
    <property type="entry name" value="lambda repressor-like DNA-binding domains"/>
    <property type="match status" value="1"/>
</dbReference>
<dbReference type="InterPro" id="IPR010982">
    <property type="entry name" value="Lambda_DNA-bd_dom_sf"/>
</dbReference>
<feature type="domain" description="HTH cro/C1-type" evidence="1">
    <location>
        <begin position="17"/>
        <end position="72"/>
    </location>
</feature>
<evidence type="ECO:0000259" key="1">
    <source>
        <dbReference type="PROSITE" id="PS50943"/>
    </source>
</evidence>
<reference evidence="2 3" key="1">
    <citation type="submission" date="2020-10" db="EMBL/GenBank/DDBJ databases">
        <title>Genomic Encyclopedia of Type Strains, Phase IV (KMG-IV): sequencing the most valuable type-strain genomes for metagenomic binning, comparative biology and taxonomic classification.</title>
        <authorList>
            <person name="Goeker M."/>
        </authorList>
    </citation>
    <scope>NUCLEOTIDE SEQUENCE [LARGE SCALE GENOMIC DNA]</scope>
    <source>
        <strain evidence="2 3">DSM 4194</strain>
    </source>
</reference>
<gene>
    <name evidence="2" type="ORF">H4684_001503</name>
</gene>
<protein>
    <submittedName>
        <fullName evidence="2">DNA-binding Xre family transcriptional regulator</fullName>
    </submittedName>
</protein>
<dbReference type="RefSeq" id="WP_192623327.1">
    <property type="nucleotide sequence ID" value="NZ_JADBGG010000009.1"/>
</dbReference>
<evidence type="ECO:0000313" key="2">
    <source>
        <dbReference type="EMBL" id="MBE1424864.1"/>
    </source>
</evidence>
<proteinExistence type="predicted"/>
<accession>A0ABR9H2D0</accession>
<evidence type="ECO:0000313" key="3">
    <source>
        <dbReference type="Proteomes" id="UP000639010"/>
    </source>
</evidence>
<dbReference type="GO" id="GO:0003677">
    <property type="term" value="F:DNA binding"/>
    <property type="evidence" value="ECO:0007669"/>
    <property type="project" value="UniProtKB-KW"/>
</dbReference>
<name>A0ABR9H2D0_9BACT</name>
<dbReference type="Pfam" id="PF13443">
    <property type="entry name" value="HTH_26"/>
    <property type="match status" value="1"/>
</dbReference>
<organism evidence="2 3">
    <name type="scientific">Desulfomicrobium macestii</name>
    <dbReference type="NCBI Taxonomy" id="90731"/>
    <lineage>
        <taxon>Bacteria</taxon>
        <taxon>Pseudomonadati</taxon>
        <taxon>Thermodesulfobacteriota</taxon>
        <taxon>Desulfovibrionia</taxon>
        <taxon>Desulfovibrionales</taxon>
        <taxon>Desulfomicrobiaceae</taxon>
        <taxon>Desulfomicrobium</taxon>
    </lineage>
</organism>
<dbReference type="SUPFAM" id="SSF47413">
    <property type="entry name" value="lambda repressor-like DNA-binding domains"/>
    <property type="match status" value="1"/>
</dbReference>
<dbReference type="EMBL" id="JADBGG010000009">
    <property type="protein sequence ID" value="MBE1424864.1"/>
    <property type="molecule type" value="Genomic_DNA"/>
</dbReference>
<dbReference type="InterPro" id="IPR001387">
    <property type="entry name" value="Cro/C1-type_HTH"/>
</dbReference>